<dbReference type="GO" id="GO:0016020">
    <property type="term" value="C:membrane"/>
    <property type="evidence" value="ECO:0007669"/>
    <property type="project" value="UniProtKB-SubCell"/>
</dbReference>
<keyword evidence="5 6" id="KW-0472">Membrane</keyword>
<dbReference type="AlphaFoldDB" id="A0A1D2VA64"/>
<dbReference type="RefSeq" id="XP_020044851.1">
    <property type="nucleotide sequence ID" value="XM_020188875.1"/>
</dbReference>
<evidence type="ECO:0000256" key="2">
    <source>
        <dbReference type="ARBA" id="ARBA00007590"/>
    </source>
</evidence>
<dbReference type="InterPro" id="IPR005349">
    <property type="entry name" value="TMEM14"/>
</dbReference>
<accession>A0A1D2VA64</accession>
<dbReference type="PANTHER" id="PTHR12668">
    <property type="entry name" value="TRANSMEMBRANE PROTEIN 14, 15"/>
    <property type="match status" value="1"/>
</dbReference>
<keyword evidence="4 6" id="KW-1133">Transmembrane helix</keyword>
<evidence type="ECO:0000313" key="8">
    <source>
        <dbReference type="Proteomes" id="UP000095038"/>
    </source>
</evidence>
<evidence type="ECO:0000256" key="5">
    <source>
        <dbReference type="ARBA" id="ARBA00023136"/>
    </source>
</evidence>
<protein>
    <submittedName>
        <fullName evidence="7">TMEM14-domain-containing protein</fullName>
    </submittedName>
</protein>
<organism evidence="7 8">
    <name type="scientific">Ascoidea rubescens DSM 1968</name>
    <dbReference type="NCBI Taxonomy" id="1344418"/>
    <lineage>
        <taxon>Eukaryota</taxon>
        <taxon>Fungi</taxon>
        <taxon>Dikarya</taxon>
        <taxon>Ascomycota</taxon>
        <taxon>Saccharomycotina</taxon>
        <taxon>Saccharomycetes</taxon>
        <taxon>Ascoideaceae</taxon>
        <taxon>Ascoidea</taxon>
    </lineage>
</organism>
<feature type="transmembrane region" description="Helical" evidence="6">
    <location>
        <begin position="26"/>
        <end position="46"/>
    </location>
</feature>
<gene>
    <name evidence="7" type="ORF">ASCRUDRAFT_119670</name>
</gene>
<evidence type="ECO:0000256" key="6">
    <source>
        <dbReference type="SAM" id="Phobius"/>
    </source>
</evidence>
<evidence type="ECO:0000256" key="4">
    <source>
        <dbReference type="ARBA" id="ARBA00022989"/>
    </source>
</evidence>
<dbReference type="FunCoup" id="A0A1D2VA64">
    <property type="interactions" value="69"/>
</dbReference>
<reference evidence="8" key="1">
    <citation type="submission" date="2016-05" db="EMBL/GenBank/DDBJ databases">
        <title>Comparative genomics of biotechnologically important yeasts.</title>
        <authorList>
            <consortium name="DOE Joint Genome Institute"/>
            <person name="Riley R."/>
            <person name="Haridas S."/>
            <person name="Wolfe K.H."/>
            <person name="Lopes M.R."/>
            <person name="Hittinger C.T."/>
            <person name="Goker M."/>
            <person name="Salamov A."/>
            <person name="Wisecaver J."/>
            <person name="Long T.M."/>
            <person name="Aerts A.L."/>
            <person name="Barry K."/>
            <person name="Choi C."/>
            <person name="Clum A."/>
            <person name="Coughlan A.Y."/>
            <person name="Deshpande S."/>
            <person name="Douglass A.P."/>
            <person name="Hanson S.J."/>
            <person name="Klenk H.-P."/>
            <person name="Labutti K."/>
            <person name="Lapidus A."/>
            <person name="Lindquist E."/>
            <person name="Lipzen A."/>
            <person name="Meier-Kolthoff J.P."/>
            <person name="Ohm R.A."/>
            <person name="Otillar R.P."/>
            <person name="Pangilinan J."/>
            <person name="Peng Y."/>
            <person name="Rokas A."/>
            <person name="Rosa C.A."/>
            <person name="Scheuner C."/>
            <person name="Sibirny A.A."/>
            <person name="Slot J.C."/>
            <person name="Stielow J.B."/>
            <person name="Sun H."/>
            <person name="Kurtzman C.P."/>
            <person name="Blackwell M."/>
            <person name="Grigoriev I.V."/>
            <person name="Jeffries T.W."/>
        </authorList>
    </citation>
    <scope>NUCLEOTIDE SEQUENCE [LARGE SCALE GENOMIC DNA]</scope>
    <source>
        <strain evidence="8">DSM 1968</strain>
    </source>
</reference>
<dbReference type="Gene3D" id="1.10.10.1740">
    <property type="entry name" value="Transmembrane protein 14-like"/>
    <property type="match status" value="1"/>
</dbReference>
<sequence>MDHISWTAGSLCAVGGIMGFAKKRSVPSLVAGLSFAGIYFSAGYLLKQNADWGLELALLASSGLLTAGIVRGYPSRFSKKVPLMLALLGATTTTYYSKKYYEFYG</sequence>
<dbReference type="PANTHER" id="PTHR12668:SF53">
    <property type="entry name" value="TMEM14 PROTEIN HOMOLOG YJR085C"/>
    <property type="match status" value="1"/>
</dbReference>
<evidence type="ECO:0000256" key="1">
    <source>
        <dbReference type="ARBA" id="ARBA00004370"/>
    </source>
</evidence>
<dbReference type="Proteomes" id="UP000095038">
    <property type="component" value="Unassembled WGS sequence"/>
</dbReference>
<dbReference type="GeneID" id="30962511"/>
<keyword evidence="3 6" id="KW-0812">Transmembrane</keyword>
<dbReference type="EMBL" id="KV454491">
    <property type="protein sequence ID" value="ODV58544.1"/>
    <property type="molecule type" value="Genomic_DNA"/>
</dbReference>
<dbReference type="InterPro" id="IPR044890">
    <property type="entry name" value="TMEM14_sf"/>
</dbReference>
<evidence type="ECO:0000256" key="3">
    <source>
        <dbReference type="ARBA" id="ARBA00022692"/>
    </source>
</evidence>
<comment type="subcellular location">
    <subcellularLocation>
        <location evidence="1">Membrane</location>
    </subcellularLocation>
</comment>
<name>A0A1D2VA64_9ASCO</name>
<dbReference type="InParanoid" id="A0A1D2VA64"/>
<dbReference type="Pfam" id="PF03647">
    <property type="entry name" value="Tmemb_14"/>
    <property type="match status" value="1"/>
</dbReference>
<evidence type="ECO:0000313" key="7">
    <source>
        <dbReference type="EMBL" id="ODV58544.1"/>
    </source>
</evidence>
<comment type="similarity">
    <text evidence="2">Belongs to the TMEM14 family.</text>
</comment>
<keyword evidence="8" id="KW-1185">Reference proteome</keyword>
<dbReference type="OrthoDB" id="5620at2759"/>
<proteinExistence type="inferred from homology"/>
<feature type="transmembrane region" description="Helical" evidence="6">
    <location>
        <begin position="52"/>
        <end position="70"/>
    </location>
</feature>